<dbReference type="EMBL" id="CAEMXZ010000132">
    <property type="protein sequence ID" value="CAB4324330.1"/>
    <property type="molecule type" value="Genomic_DNA"/>
</dbReference>
<protein>
    <submittedName>
        <fullName evidence="1">Unannotated protein</fullName>
    </submittedName>
</protein>
<reference evidence="1" key="1">
    <citation type="submission" date="2020-05" db="EMBL/GenBank/DDBJ databases">
        <authorList>
            <person name="Chiriac C."/>
            <person name="Salcher M."/>
            <person name="Ghai R."/>
            <person name="Kavagutti S V."/>
        </authorList>
    </citation>
    <scope>NUCLEOTIDE SEQUENCE</scope>
</reference>
<proteinExistence type="predicted"/>
<dbReference type="SUPFAM" id="SSF143100">
    <property type="entry name" value="TTHA1013/TTHA0281-like"/>
    <property type="match status" value="1"/>
</dbReference>
<name>A0A6J5YDV1_9ZZZZ</name>
<sequence length="160" mass="17302">MTPTQKKSELTADDVLRVLESRGFRLTPSGQHCLAERDDIRLALPGYGRSLPADFVRRLDYSLEAILGAGWLDGESHGTEVPERSLGEVIGVGPTQLFVIDAVVTQLSEGAPWSGFLPDDLTIMATGASRDEALRDLKSATALWLGVEANRVVLVTQTVI</sequence>
<gene>
    <name evidence="1" type="ORF">UFOPK1392_02095</name>
</gene>
<dbReference type="InterPro" id="IPR035069">
    <property type="entry name" value="TTHA1013/TTHA0281-like"/>
</dbReference>
<evidence type="ECO:0000313" key="1">
    <source>
        <dbReference type="EMBL" id="CAB4324330.1"/>
    </source>
</evidence>
<dbReference type="AlphaFoldDB" id="A0A6J5YDV1"/>
<accession>A0A6J5YDV1</accession>
<organism evidence="1">
    <name type="scientific">freshwater metagenome</name>
    <dbReference type="NCBI Taxonomy" id="449393"/>
    <lineage>
        <taxon>unclassified sequences</taxon>
        <taxon>metagenomes</taxon>
        <taxon>ecological metagenomes</taxon>
    </lineage>
</organism>